<dbReference type="PANTHER" id="PTHR36923:SF3">
    <property type="entry name" value="FERREDOXIN"/>
    <property type="match status" value="1"/>
</dbReference>
<name>A0ABX1J3P2_9PSEU</name>
<dbReference type="PRINTS" id="PR00352">
    <property type="entry name" value="3FE4SFRDOXIN"/>
</dbReference>
<reference evidence="9 10" key="1">
    <citation type="submission" date="2020-04" db="EMBL/GenBank/DDBJ databases">
        <title>Novel species.</title>
        <authorList>
            <person name="Teo W.F.A."/>
            <person name="Lipun K."/>
            <person name="Srisuk N."/>
            <person name="Duangmal K."/>
        </authorList>
    </citation>
    <scope>NUCLEOTIDE SEQUENCE [LARGE SCALE GENOMIC DNA]</scope>
    <source>
        <strain evidence="9 10">K13G38</strain>
    </source>
</reference>
<dbReference type="EMBL" id="JAAXLS010000008">
    <property type="protein sequence ID" value="NKQ54284.1"/>
    <property type="molecule type" value="Genomic_DNA"/>
</dbReference>
<keyword evidence="3 8" id="KW-0479">Metal-binding</keyword>
<evidence type="ECO:0000256" key="7">
    <source>
        <dbReference type="ARBA" id="ARBA00023291"/>
    </source>
</evidence>
<dbReference type="InterPro" id="IPR051269">
    <property type="entry name" value="Fe-S_cluster_ET"/>
</dbReference>
<keyword evidence="2 8" id="KW-0813">Transport</keyword>
<dbReference type="InterPro" id="IPR001080">
    <property type="entry name" value="3Fe4S_ferredoxin"/>
</dbReference>
<keyword evidence="7" id="KW-0003">3Fe-4S</keyword>
<evidence type="ECO:0000256" key="5">
    <source>
        <dbReference type="ARBA" id="ARBA00023004"/>
    </source>
</evidence>
<evidence type="ECO:0000313" key="9">
    <source>
        <dbReference type="EMBL" id="NKQ54284.1"/>
    </source>
</evidence>
<keyword evidence="4 8" id="KW-0249">Electron transport</keyword>
<keyword evidence="6 8" id="KW-0411">Iron-sulfur</keyword>
<gene>
    <name evidence="9" type="ORF">HFP15_15460</name>
</gene>
<comment type="caution">
    <text evidence="9">The sequence shown here is derived from an EMBL/GenBank/DDBJ whole genome shotgun (WGS) entry which is preliminary data.</text>
</comment>
<dbReference type="Gene3D" id="3.30.70.20">
    <property type="match status" value="1"/>
</dbReference>
<evidence type="ECO:0000256" key="4">
    <source>
        <dbReference type="ARBA" id="ARBA00022982"/>
    </source>
</evidence>
<dbReference type="Pfam" id="PF13370">
    <property type="entry name" value="Fer4_13"/>
    <property type="match status" value="1"/>
</dbReference>
<evidence type="ECO:0000256" key="8">
    <source>
        <dbReference type="RuleBase" id="RU368020"/>
    </source>
</evidence>
<proteinExistence type="predicted"/>
<sequence length="65" mass="7051">MRVVADLDRCCGTGQCVMNAPEVFDQNEEDGTVVVLREVPDPDQEEAVHRAVRHCPTEALAIAGS</sequence>
<comment type="function">
    <text evidence="8">Ferredoxins are iron-sulfur proteins that transfer electrons in a wide variety of metabolic reactions.</text>
</comment>
<evidence type="ECO:0000256" key="2">
    <source>
        <dbReference type="ARBA" id="ARBA00022448"/>
    </source>
</evidence>
<evidence type="ECO:0000256" key="6">
    <source>
        <dbReference type="ARBA" id="ARBA00023014"/>
    </source>
</evidence>
<dbReference type="RefSeq" id="WP_168515988.1">
    <property type="nucleotide sequence ID" value="NZ_JAAXLS010000008.1"/>
</dbReference>
<evidence type="ECO:0000313" key="10">
    <source>
        <dbReference type="Proteomes" id="UP000715441"/>
    </source>
</evidence>
<keyword evidence="10" id="KW-1185">Reference proteome</keyword>
<protein>
    <recommendedName>
        <fullName evidence="8">Ferredoxin</fullName>
    </recommendedName>
</protein>
<comment type="cofactor">
    <cofactor evidence="1">
        <name>[3Fe-4S] cluster</name>
        <dbReference type="ChEBI" id="CHEBI:21137"/>
    </cofactor>
</comment>
<dbReference type="PANTHER" id="PTHR36923">
    <property type="entry name" value="FERREDOXIN"/>
    <property type="match status" value="1"/>
</dbReference>
<accession>A0ABX1J3P2</accession>
<evidence type="ECO:0000256" key="1">
    <source>
        <dbReference type="ARBA" id="ARBA00001927"/>
    </source>
</evidence>
<dbReference type="Proteomes" id="UP000715441">
    <property type="component" value="Unassembled WGS sequence"/>
</dbReference>
<organism evidence="9 10">
    <name type="scientific">Amycolatopsis acididurans</name>
    <dbReference type="NCBI Taxonomy" id="2724524"/>
    <lineage>
        <taxon>Bacteria</taxon>
        <taxon>Bacillati</taxon>
        <taxon>Actinomycetota</taxon>
        <taxon>Actinomycetes</taxon>
        <taxon>Pseudonocardiales</taxon>
        <taxon>Pseudonocardiaceae</taxon>
        <taxon>Amycolatopsis</taxon>
    </lineage>
</organism>
<evidence type="ECO:0000256" key="3">
    <source>
        <dbReference type="ARBA" id="ARBA00022723"/>
    </source>
</evidence>
<dbReference type="SUPFAM" id="SSF54862">
    <property type="entry name" value="4Fe-4S ferredoxins"/>
    <property type="match status" value="1"/>
</dbReference>
<keyword evidence="5 8" id="KW-0408">Iron</keyword>